<dbReference type="EMBL" id="CP001108">
    <property type="protein sequence ID" value="ACF45620.1"/>
    <property type="molecule type" value="Genomic_DNA"/>
</dbReference>
<feature type="compositionally biased region" description="Basic and acidic residues" evidence="1">
    <location>
        <begin position="50"/>
        <end position="65"/>
    </location>
</feature>
<evidence type="ECO:0008006" key="4">
    <source>
        <dbReference type="Google" id="ProtNLM"/>
    </source>
</evidence>
<dbReference type="Proteomes" id="UP000002725">
    <property type="component" value="Chromosome"/>
</dbReference>
<organism evidence="2 3">
    <name type="scientific">Prosthecochloris aestuarii (strain DSM 271 / SK 413)</name>
    <dbReference type="NCBI Taxonomy" id="290512"/>
    <lineage>
        <taxon>Bacteria</taxon>
        <taxon>Pseudomonadati</taxon>
        <taxon>Chlorobiota</taxon>
        <taxon>Chlorobiia</taxon>
        <taxon>Chlorobiales</taxon>
        <taxon>Chlorobiaceae</taxon>
        <taxon>Prosthecochloris</taxon>
    </lineage>
</organism>
<accession>B4S5W9</accession>
<evidence type="ECO:0000313" key="3">
    <source>
        <dbReference type="Proteomes" id="UP000002725"/>
    </source>
</evidence>
<protein>
    <recommendedName>
        <fullName evidence="4">DUF2292 domain-containing protein</fullName>
    </recommendedName>
</protein>
<dbReference type="STRING" id="290512.Paes_0564"/>
<sequence>MRQDACYGDILDDVISGLKKISFGEIIITIHDSRVVQVEHREKKRFSKQQKGDCAHRAQQKEESG</sequence>
<proteinExistence type="predicted"/>
<dbReference type="KEGG" id="paa:Paes_0564"/>
<name>B4S5W9_PROA2</name>
<keyword evidence="3" id="KW-1185">Reference proteome</keyword>
<dbReference type="HOGENOM" id="CLU_2846243_0_0_10"/>
<evidence type="ECO:0000313" key="2">
    <source>
        <dbReference type="EMBL" id="ACF45620.1"/>
    </source>
</evidence>
<gene>
    <name evidence="2" type="ordered locus">Paes_0564</name>
</gene>
<feature type="region of interest" description="Disordered" evidence="1">
    <location>
        <begin position="41"/>
        <end position="65"/>
    </location>
</feature>
<evidence type="ECO:0000256" key="1">
    <source>
        <dbReference type="SAM" id="MobiDB-lite"/>
    </source>
</evidence>
<dbReference type="AlphaFoldDB" id="B4S5W9"/>
<reference evidence="2" key="1">
    <citation type="submission" date="2008-06" db="EMBL/GenBank/DDBJ databases">
        <title>Complete sequence of chromosome of Prosthecochloris aestuarii DSM 271.</title>
        <authorList>
            <consortium name="US DOE Joint Genome Institute"/>
            <person name="Lucas S."/>
            <person name="Copeland A."/>
            <person name="Lapidus A."/>
            <person name="Glavina del Rio T."/>
            <person name="Dalin E."/>
            <person name="Tice H."/>
            <person name="Bruce D."/>
            <person name="Goodwin L."/>
            <person name="Pitluck S."/>
            <person name="Schmutz J."/>
            <person name="Larimer F."/>
            <person name="Land M."/>
            <person name="Hauser L."/>
            <person name="Kyrpides N."/>
            <person name="Anderson I."/>
            <person name="Liu Z."/>
            <person name="Li T."/>
            <person name="Zhao F."/>
            <person name="Overmann J."/>
            <person name="Bryant D.A."/>
            <person name="Richardson P."/>
        </authorList>
    </citation>
    <scope>NUCLEOTIDE SEQUENCE [LARGE SCALE GENOMIC DNA]</scope>
    <source>
        <strain evidence="2">DSM 271</strain>
    </source>
</reference>
<dbReference type="eggNOG" id="COG5583">
    <property type="taxonomic scope" value="Bacteria"/>
</dbReference>
<dbReference type="InterPro" id="IPR018743">
    <property type="entry name" value="DUF2292"/>
</dbReference>
<dbReference type="Pfam" id="PF10055">
    <property type="entry name" value="DUF2292"/>
    <property type="match status" value="1"/>
</dbReference>
<dbReference type="RefSeq" id="WP_012505157.1">
    <property type="nucleotide sequence ID" value="NC_011059.1"/>
</dbReference>